<keyword evidence="1" id="KW-0732">Signal</keyword>
<comment type="caution">
    <text evidence="3">The sequence shown here is derived from an EMBL/GenBank/DDBJ whole genome shotgun (WGS) entry which is preliminary data.</text>
</comment>
<keyword evidence="4" id="KW-1185">Reference proteome</keyword>
<feature type="signal peptide" evidence="1">
    <location>
        <begin position="1"/>
        <end position="21"/>
    </location>
</feature>
<organism evidence="3 4">
    <name type="scientific">Flavobacterium cupriresistens</name>
    <dbReference type="NCBI Taxonomy" id="2893885"/>
    <lineage>
        <taxon>Bacteria</taxon>
        <taxon>Pseudomonadati</taxon>
        <taxon>Bacteroidota</taxon>
        <taxon>Flavobacteriia</taxon>
        <taxon>Flavobacteriales</taxon>
        <taxon>Flavobacteriaceae</taxon>
        <taxon>Flavobacterium</taxon>
    </lineage>
</organism>
<dbReference type="InterPro" id="IPR046235">
    <property type="entry name" value="DUF6268"/>
</dbReference>
<feature type="chain" id="PRO_5045096857" evidence="1">
    <location>
        <begin position="22"/>
        <end position="300"/>
    </location>
</feature>
<evidence type="ECO:0000313" key="4">
    <source>
        <dbReference type="Proteomes" id="UP001273350"/>
    </source>
</evidence>
<dbReference type="Pfam" id="PF19783">
    <property type="entry name" value="DUF6268"/>
    <property type="match status" value="1"/>
</dbReference>
<dbReference type="Proteomes" id="UP001273350">
    <property type="component" value="Unassembled WGS sequence"/>
</dbReference>
<protein>
    <submittedName>
        <fullName evidence="3">DUF6268 family outer membrane beta-barrel protein</fullName>
    </submittedName>
</protein>
<accession>A0ABU4RA56</accession>
<sequence>MRTSSLLTLLVLLMGITQAKAQISIQTEYIGESRYGDEENNNIGNGKGSAIVYQATANIPISMKTNKDNLPVVWGVSLAGAYASLDNKNFTEELVVSDIVNASFSLYNMRPISKKWSLLTAVGAGVFTDQTQISKMGARNILGNAGVIFIKKINSKLDLGGGLAFNNSFGFPMVFPALYLSYNSPGRYVFNVSLLDGVRASAGYQLTDYFTLSIVGLMNGQMALTQRAGKEVIFTHQYMVGGLRPEFKINKHITIPITVGISGARPAYYAEKSLKSMFSTKDKFQFKSAPYAAVQVNYNF</sequence>
<gene>
    <name evidence="3" type="ORF">SGQ83_08935</name>
</gene>
<evidence type="ECO:0000313" key="3">
    <source>
        <dbReference type="EMBL" id="MDX6189470.1"/>
    </source>
</evidence>
<evidence type="ECO:0000259" key="2">
    <source>
        <dbReference type="Pfam" id="PF19783"/>
    </source>
</evidence>
<dbReference type="EMBL" id="JAWXVI010000005">
    <property type="protein sequence ID" value="MDX6189470.1"/>
    <property type="molecule type" value="Genomic_DNA"/>
</dbReference>
<reference evidence="3 4" key="1">
    <citation type="submission" date="2023-11" db="EMBL/GenBank/DDBJ databases">
        <title>Unpublished Manusciprt.</title>
        <authorList>
            <person name="Saticioglu I.B."/>
            <person name="Ay H."/>
            <person name="Ajmi N."/>
            <person name="Altun S."/>
            <person name="Duman M."/>
        </authorList>
    </citation>
    <scope>NUCLEOTIDE SEQUENCE [LARGE SCALE GENOMIC DNA]</scope>
    <source>
        <strain evidence="3 4">Fl-318</strain>
    </source>
</reference>
<name>A0ABU4RA56_9FLAO</name>
<dbReference type="RefSeq" id="WP_047776528.1">
    <property type="nucleotide sequence ID" value="NZ_CP087134.1"/>
</dbReference>
<feature type="domain" description="DUF6268" evidence="2">
    <location>
        <begin position="18"/>
        <end position="299"/>
    </location>
</feature>
<proteinExistence type="predicted"/>
<evidence type="ECO:0000256" key="1">
    <source>
        <dbReference type="SAM" id="SignalP"/>
    </source>
</evidence>